<reference evidence="2" key="2">
    <citation type="journal article" date="2023" name="Microbiol Resour">
        <title>Decontamination and Annotation of the Draft Genome Sequence of the Oomycete Lagenidium giganteum ARSEF 373.</title>
        <authorList>
            <person name="Morgan W.R."/>
            <person name="Tartar A."/>
        </authorList>
    </citation>
    <scope>NUCLEOTIDE SEQUENCE</scope>
    <source>
        <strain evidence="2">ARSEF 373</strain>
    </source>
</reference>
<feature type="transmembrane region" description="Helical" evidence="1">
    <location>
        <begin position="6"/>
        <end position="23"/>
    </location>
</feature>
<protein>
    <recommendedName>
        <fullName evidence="4">Secreted protein</fullName>
    </recommendedName>
</protein>
<evidence type="ECO:0000313" key="3">
    <source>
        <dbReference type="Proteomes" id="UP001146120"/>
    </source>
</evidence>
<reference evidence="2" key="1">
    <citation type="submission" date="2022-11" db="EMBL/GenBank/DDBJ databases">
        <authorList>
            <person name="Morgan W.R."/>
            <person name="Tartar A."/>
        </authorList>
    </citation>
    <scope>NUCLEOTIDE SEQUENCE</scope>
    <source>
        <strain evidence="2">ARSEF 373</strain>
    </source>
</reference>
<keyword evidence="1" id="KW-0812">Transmembrane</keyword>
<evidence type="ECO:0000256" key="1">
    <source>
        <dbReference type="SAM" id="Phobius"/>
    </source>
</evidence>
<name>A0AAV2ZT07_9STRA</name>
<dbReference type="AlphaFoldDB" id="A0AAV2ZT07"/>
<keyword evidence="1" id="KW-1133">Transmembrane helix</keyword>
<accession>A0AAV2ZT07</accession>
<proteinExistence type="predicted"/>
<sequence length="70" mass="8357">MDQPGTMLLTFGFSGLCVHLFGLRGKSNRRKRMFSQFRPFARVWSHHRQRIDCAHFELRALSSWNRIMMT</sequence>
<dbReference type="EMBL" id="DAKRPA010000001">
    <property type="protein sequence ID" value="DBA05450.1"/>
    <property type="molecule type" value="Genomic_DNA"/>
</dbReference>
<keyword evidence="3" id="KW-1185">Reference proteome</keyword>
<evidence type="ECO:0000313" key="2">
    <source>
        <dbReference type="EMBL" id="DBA05450.1"/>
    </source>
</evidence>
<organism evidence="2 3">
    <name type="scientific">Lagenidium giganteum</name>
    <dbReference type="NCBI Taxonomy" id="4803"/>
    <lineage>
        <taxon>Eukaryota</taxon>
        <taxon>Sar</taxon>
        <taxon>Stramenopiles</taxon>
        <taxon>Oomycota</taxon>
        <taxon>Peronosporomycetes</taxon>
        <taxon>Pythiales</taxon>
        <taxon>Pythiaceae</taxon>
    </lineage>
</organism>
<gene>
    <name evidence="2" type="ORF">N0F65_007612</name>
</gene>
<comment type="caution">
    <text evidence="2">The sequence shown here is derived from an EMBL/GenBank/DDBJ whole genome shotgun (WGS) entry which is preliminary data.</text>
</comment>
<dbReference type="Proteomes" id="UP001146120">
    <property type="component" value="Unassembled WGS sequence"/>
</dbReference>
<evidence type="ECO:0008006" key="4">
    <source>
        <dbReference type="Google" id="ProtNLM"/>
    </source>
</evidence>
<keyword evidence="1" id="KW-0472">Membrane</keyword>